<feature type="chain" id="PRO_5001799247" description="Lipoprotein" evidence="1">
    <location>
        <begin position="20"/>
        <end position="128"/>
    </location>
</feature>
<dbReference type="PROSITE" id="PS51257">
    <property type="entry name" value="PROKAR_LIPOPROTEIN"/>
    <property type="match status" value="1"/>
</dbReference>
<dbReference type="EMBL" id="JMCB01000019">
    <property type="protein sequence ID" value="KFE62954.1"/>
    <property type="molecule type" value="Genomic_DNA"/>
</dbReference>
<protein>
    <recommendedName>
        <fullName evidence="4">Lipoprotein</fullName>
    </recommendedName>
</protein>
<reference evidence="2 3" key="1">
    <citation type="submission" date="2014-04" db="EMBL/GenBank/DDBJ databases">
        <title>Genome assembly of Hyalangium minutum DSM 14724.</title>
        <authorList>
            <person name="Sharma G."/>
            <person name="Subramanian S."/>
        </authorList>
    </citation>
    <scope>NUCLEOTIDE SEQUENCE [LARGE SCALE GENOMIC DNA]</scope>
    <source>
        <strain evidence="2 3">DSM 14724</strain>
    </source>
</reference>
<dbReference type="RefSeq" id="WP_044196586.1">
    <property type="nucleotide sequence ID" value="NZ_JMCB01000019.1"/>
</dbReference>
<organism evidence="2 3">
    <name type="scientific">Hyalangium minutum</name>
    <dbReference type="NCBI Taxonomy" id="394096"/>
    <lineage>
        <taxon>Bacteria</taxon>
        <taxon>Pseudomonadati</taxon>
        <taxon>Myxococcota</taxon>
        <taxon>Myxococcia</taxon>
        <taxon>Myxococcales</taxon>
        <taxon>Cystobacterineae</taxon>
        <taxon>Archangiaceae</taxon>
        <taxon>Hyalangium</taxon>
    </lineage>
</organism>
<dbReference type="Proteomes" id="UP000028725">
    <property type="component" value="Unassembled WGS sequence"/>
</dbReference>
<dbReference type="STRING" id="394096.DB31_3013"/>
<comment type="caution">
    <text evidence="2">The sequence shown here is derived from an EMBL/GenBank/DDBJ whole genome shotgun (WGS) entry which is preliminary data.</text>
</comment>
<feature type="signal peptide" evidence="1">
    <location>
        <begin position="1"/>
        <end position="19"/>
    </location>
</feature>
<keyword evidence="1" id="KW-0732">Signal</keyword>
<proteinExistence type="predicted"/>
<name>A0A085W5J1_9BACT</name>
<evidence type="ECO:0008006" key="4">
    <source>
        <dbReference type="Google" id="ProtNLM"/>
    </source>
</evidence>
<dbReference type="AlphaFoldDB" id="A0A085W5J1"/>
<accession>A0A085W5J1</accession>
<evidence type="ECO:0000313" key="2">
    <source>
        <dbReference type="EMBL" id="KFE62954.1"/>
    </source>
</evidence>
<keyword evidence="3" id="KW-1185">Reference proteome</keyword>
<evidence type="ECO:0000256" key="1">
    <source>
        <dbReference type="SAM" id="SignalP"/>
    </source>
</evidence>
<gene>
    <name evidence="2" type="ORF">DB31_3013</name>
</gene>
<sequence length="128" mass="13496">MRLKKLFFLAALVSGFALTGCGLVSSDELKSCTVDEFCDDDSVCHPLAKVCVKACESPTDCPTTAKSCTGVSGARMFCQCQSTDLCDGGDDVICTDEEKICAPKCTSDVDCSLGRHCDKATGNCRATN</sequence>
<evidence type="ECO:0000313" key="3">
    <source>
        <dbReference type="Proteomes" id="UP000028725"/>
    </source>
</evidence>